<dbReference type="SUPFAM" id="SSF50494">
    <property type="entry name" value="Trypsin-like serine proteases"/>
    <property type="match status" value="1"/>
</dbReference>
<feature type="compositionally biased region" description="Low complexity" evidence="11">
    <location>
        <begin position="151"/>
        <end position="165"/>
    </location>
</feature>
<dbReference type="GO" id="GO:0005886">
    <property type="term" value="C:plasma membrane"/>
    <property type="evidence" value="ECO:0007669"/>
    <property type="project" value="UniProtKB-SubCell"/>
</dbReference>
<dbReference type="SUPFAM" id="SSF63501">
    <property type="entry name" value="Frizzled cysteine-rich domain"/>
    <property type="match status" value="1"/>
</dbReference>
<dbReference type="EnsemblMetazoa" id="MDOA008631-RA">
    <property type="protein sequence ID" value="MDOA008631-PA"/>
    <property type="gene ID" value="MDOA008631"/>
</dbReference>
<feature type="disulfide bond" evidence="8">
    <location>
        <begin position="1101"/>
        <end position="1116"/>
    </location>
</feature>
<reference evidence="17 18" key="2">
    <citation type="submission" date="2025-05" db="UniProtKB">
        <authorList>
            <consortium name="RefSeq"/>
        </authorList>
    </citation>
    <scope>IDENTIFICATION</scope>
    <source>
        <strain evidence="17 18">Aabys</strain>
        <tissue evidence="17 18">Whole body</tissue>
    </source>
</reference>
<sequence length="1578" mass="172611">MTIYNNMATLAMDKQRLSVNEQHHQQFLGDKQKQRSERASSLALPHSSLLDFYDKQQEQCNSVALLPVNANVVVRRHSSHYYPMLEAGGDKQPDSSAVNDMDSVKSLMSSMNVGLNAASPFGCNKTVMAQNIKHSPGLPASTSPLPGAGKQQQLQAPPQQQQLQHPSHHLQQKVNTTATPVKSRQNSDFVPSLNNRQQQHKQQTQPQLQQQTSSASNSTATPPPIPKRTFHSKFTWNSVNSCGSIASSNGGVDSCGEPTPPSSAASLNQTPNKQGKQQTTTSGTAFVYPQIPLQNLPSTGRATGGGSAAGYYANTNIEANNPLTNTSGGHLFVDLNARSAYSDGGSVTGYDTGGLSDDDRMSLENSVFEESLNSTPVKLSHNSSSKLFNGTLAAKTLAALTGDVCTALKRSNRSSSSTVDSSITSSSGYGSHSERLASTSTTADFRSRFSSVDTQSSLDSCLTEKTSADSPLAKESFKMERSMNLNEVMLNLNNNEMNAVTYGQQTTVTATAAANMAANNNNIQQMSHNSNNKLPIVPVRAQRKTGQMPQSQSVSPAKQQQQQSGGQQKLGNQSQSQQSLNNSIDSSNKGGSTVPNSTSTSSTASAGSSISTGSSMSISASGSGNSPLAPPATQQQLQSQPPQHNTAQQQKRPPIPPARVQNFEMHDSSAPMKQQQHQQQPPMNIRNQLNRSKRPPPIQYPKLHQRQDSNLSSDSFSVTSSPGYNSKNLMDAPLLQNASRINKSGGAAAALRHQDSSDAFGMMTTSRFGSNGPVVPPRHKFNFRQDSNISSDSFSQTSSPGYNTKIMEAPLLPSLSVKRLCNVPTPINIKQKFQNETIDEMENNVPMSPITKCVSTPASLQTIVRFQNGAPNTMSLPHQIINRRKSSNPYITNGRLKFRLFQILINALALLAIAGGLAAYFKAYPTIKFVNKTIINTVHVEDPQSKNPAPGTCLPIIVKFCQGPQIPYNFTVFPNYIGHFGQLETQVDMDAYEALVDVRCYELVSLFLCTLFVPKCGASGATVPPCQSLCTETMRRCGFFFDVFGLSLPEYLNCKLFKDFESPEECVGYQEVQNVMLASANPKCDGFKCDNTRCLPKEYVCDGNLDCMDHADEKNCKVCDKDEVFCGNGKCITLDHICNGVMDCPYGQDEKNCIRLSERNGDLGKGVLEVYRMNSKEWTPACVKNWDRAVSPSAVCSMLGYSAVNATSVITQKTHRPLLTSVNVSTDIWKMYAKKKSNLIKEFSNCTRSEDYPIAELTCSNFECGKVKRTRRKLSRRIIGGAKAHPGSWPFLAAILGGPEKIFYCAGVLISDQWVLTASHCIGNHTVIDLEDWTIQLGVTRRNSYTYSSQEVKVKTVIPHPLYNTAITHDNDIALFQLAKRVSFHEHLLPVCLPPPNMKQLKPDSMCTVIGWGKRRDKDPSATYEPIVNEVQVPIIRRTQCDEWLDNLTVSDGMICAGYEEGGKDACQGDSGGPLLCPYPGEKDRWFVGGIVSWGIMCAHPKLPGVYANVIKYVPWINEQILKYSRDEPFSKYDAHPGGPDILSNLATVSLKSRQTPKVHRSPMDIDYYDSQERSQWG</sequence>
<evidence type="ECO:0000259" key="13">
    <source>
        <dbReference type="PROSITE" id="PS50240"/>
    </source>
</evidence>
<dbReference type="eggNOG" id="KOG3627">
    <property type="taxonomic scope" value="Eukaryota"/>
</dbReference>
<evidence type="ECO:0000256" key="8">
    <source>
        <dbReference type="PROSITE-ProRule" id="PRU00124"/>
    </source>
</evidence>
<feature type="disulfide bond" evidence="8">
    <location>
        <begin position="1089"/>
        <end position="1107"/>
    </location>
</feature>
<accession>A0A1I8MUQ7</accession>
<evidence type="ECO:0000259" key="14">
    <source>
        <dbReference type="PROSITE" id="PS50287"/>
    </source>
</evidence>
<dbReference type="InterPro" id="IPR036790">
    <property type="entry name" value="Frizzled_dom_sf"/>
</dbReference>
<evidence type="ECO:0000256" key="10">
    <source>
        <dbReference type="RuleBase" id="RU363034"/>
    </source>
</evidence>
<dbReference type="CDD" id="cd00190">
    <property type="entry name" value="Tryp_SPc"/>
    <property type="match status" value="1"/>
</dbReference>
<dbReference type="InterPro" id="IPR001254">
    <property type="entry name" value="Trypsin_dom"/>
</dbReference>
<evidence type="ECO:0000313" key="15">
    <source>
        <dbReference type="EnsemblMetazoa" id="MDOA008631-PA"/>
    </source>
</evidence>
<dbReference type="InterPro" id="IPR033116">
    <property type="entry name" value="TRYPSIN_SER"/>
</dbReference>
<feature type="domain" description="Peptidase S1" evidence="13">
    <location>
        <begin position="1278"/>
        <end position="1522"/>
    </location>
</feature>
<feature type="disulfide bond" evidence="8">
    <location>
        <begin position="1138"/>
        <end position="1153"/>
    </location>
</feature>
<keyword evidence="2 10" id="KW-0645">Protease</keyword>
<dbReference type="STRING" id="7370.A0A1I8MUQ7"/>
<feature type="disulfide bond" evidence="7">
    <location>
        <begin position="1030"/>
        <end position="1054"/>
    </location>
</feature>
<feature type="domain" description="SRCR" evidence="14">
    <location>
        <begin position="1154"/>
        <end position="1200"/>
    </location>
</feature>
<evidence type="ECO:0000256" key="5">
    <source>
        <dbReference type="ARBA" id="ARBA00023157"/>
    </source>
</evidence>
<feature type="compositionally biased region" description="Low complexity" evidence="11">
    <location>
        <begin position="200"/>
        <end position="220"/>
    </location>
</feature>
<dbReference type="Gene3D" id="1.10.2000.10">
    <property type="entry name" value="Frizzled cysteine-rich domain"/>
    <property type="match status" value="1"/>
</dbReference>
<comment type="caution">
    <text evidence="9">Lacks conserved residue(s) required for the propagation of feature annotation.</text>
</comment>
<dbReference type="OrthoDB" id="5979691at2759"/>
<dbReference type="InterPro" id="IPR001190">
    <property type="entry name" value="SRCR"/>
</dbReference>
<feature type="region of interest" description="Disordered" evidence="11">
    <location>
        <begin position="543"/>
        <end position="720"/>
    </location>
</feature>
<feature type="compositionally biased region" description="Polar residues" evidence="11">
    <location>
        <begin position="262"/>
        <end position="272"/>
    </location>
</feature>
<evidence type="ECO:0000313" key="17">
    <source>
        <dbReference type="RefSeq" id="XP_058986996.1"/>
    </source>
</evidence>
<dbReference type="VEuPathDB" id="VectorBase:MDOA008631"/>
<dbReference type="eggNOG" id="KOG3577">
    <property type="taxonomic scope" value="Eukaryota"/>
</dbReference>
<dbReference type="PROSITE" id="PS50038">
    <property type="entry name" value="FZ"/>
    <property type="match status" value="1"/>
</dbReference>
<dbReference type="RefSeq" id="XP_058986997.1">
    <property type="nucleotide sequence ID" value="XM_059131014.1"/>
</dbReference>
<name>A0A1I8MUQ7_MUSDO</name>
<dbReference type="InterPro" id="IPR043504">
    <property type="entry name" value="Peptidase_S1_PA_chymotrypsin"/>
</dbReference>
<dbReference type="InterPro" id="IPR018114">
    <property type="entry name" value="TRYPSIN_HIS"/>
</dbReference>
<evidence type="ECO:0000256" key="3">
    <source>
        <dbReference type="ARBA" id="ARBA00022801"/>
    </source>
</evidence>
<dbReference type="InterPro" id="IPR001314">
    <property type="entry name" value="Peptidase_S1A"/>
</dbReference>
<dbReference type="InterPro" id="IPR036055">
    <property type="entry name" value="LDL_receptor-like_sf"/>
</dbReference>
<evidence type="ECO:0000313" key="16">
    <source>
        <dbReference type="Proteomes" id="UP001652621"/>
    </source>
</evidence>
<dbReference type="Gene3D" id="4.10.400.10">
    <property type="entry name" value="Low-density Lipoprotein Receptor"/>
    <property type="match status" value="2"/>
</dbReference>
<feature type="compositionally biased region" description="Polar residues" evidence="11">
    <location>
        <begin position="681"/>
        <end position="690"/>
    </location>
</feature>
<dbReference type="Pfam" id="PF01392">
    <property type="entry name" value="Fz"/>
    <property type="match status" value="1"/>
</dbReference>
<dbReference type="CDD" id="cd07066">
    <property type="entry name" value="CRD_FZ"/>
    <property type="match status" value="1"/>
</dbReference>
<dbReference type="VEuPathDB" id="VectorBase:MDOMA2_020191"/>
<dbReference type="InterPro" id="IPR002172">
    <property type="entry name" value="LDrepeatLR_classA_rpt"/>
</dbReference>
<keyword evidence="3 10" id="KW-0378">Hydrolase</keyword>
<dbReference type="InterPro" id="IPR020067">
    <property type="entry name" value="Frizzled_dom"/>
</dbReference>
<dbReference type="PROSITE" id="PS00134">
    <property type="entry name" value="TRYPSIN_HIS"/>
    <property type="match status" value="1"/>
</dbReference>
<comment type="subcellular location">
    <subcellularLocation>
        <location evidence="1">Cell membrane</location>
        <topology evidence="1">Single-pass membrane protein</topology>
    </subcellularLocation>
</comment>
<feature type="region of interest" description="Disordered" evidence="11">
    <location>
        <begin position="133"/>
        <end position="231"/>
    </location>
</feature>
<dbReference type="SMART" id="SM00192">
    <property type="entry name" value="LDLa"/>
    <property type="match status" value="2"/>
</dbReference>
<evidence type="ECO:0000256" key="1">
    <source>
        <dbReference type="ARBA" id="ARBA00004162"/>
    </source>
</evidence>
<organism evidence="15">
    <name type="scientific">Musca domestica</name>
    <name type="common">House fly</name>
    <dbReference type="NCBI Taxonomy" id="7370"/>
    <lineage>
        <taxon>Eukaryota</taxon>
        <taxon>Metazoa</taxon>
        <taxon>Ecdysozoa</taxon>
        <taxon>Arthropoda</taxon>
        <taxon>Hexapoda</taxon>
        <taxon>Insecta</taxon>
        <taxon>Pterygota</taxon>
        <taxon>Neoptera</taxon>
        <taxon>Endopterygota</taxon>
        <taxon>Diptera</taxon>
        <taxon>Brachycera</taxon>
        <taxon>Muscomorpha</taxon>
        <taxon>Muscoidea</taxon>
        <taxon>Muscidae</taxon>
        <taxon>Musca</taxon>
    </lineage>
</organism>
<evidence type="ECO:0000256" key="9">
    <source>
        <dbReference type="PROSITE-ProRule" id="PRU00196"/>
    </source>
</evidence>
<reference evidence="15" key="1">
    <citation type="submission" date="2020-05" db="UniProtKB">
        <authorList>
            <consortium name="EnsemblMetazoa"/>
        </authorList>
    </citation>
    <scope>IDENTIFICATION</scope>
    <source>
        <strain evidence="15">Aabys</strain>
    </source>
</reference>
<dbReference type="Gene3D" id="3.10.250.10">
    <property type="entry name" value="SRCR-like domain"/>
    <property type="match status" value="1"/>
</dbReference>
<dbReference type="SMART" id="SM00063">
    <property type="entry name" value="FRI"/>
    <property type="match status" value="1"/>
</dbReference>
<feature type="region of interest" description="Disordered" evidence="11">
    <location>
        <begin position="414"/>
        <end position="441"/>
    </location>
</feature>
<dbReference type="InterPro" id="IPR036772">
    <property type="entry name" value="SRCR-like_dom_sf"/>
</dbReference>
<feature type="domain" description="FZ" evidence="12">
    <location>
        <begin position="948"/>
        <end position="1069"/>
    </location>
</feature>
<feature type="disulfide bond" evidence="8">
    <location>
        <begin position="1119"/>
        <end position="1131"/>
    </location>
</feature>
<keyword evidence="5 8" id="KW-1015">Disulfide bond</keyword>
<dbReference type="GO" id="GO:0004252">
    <property type="term" value="F:serine-type endopeptidase activity"/>
    <property type="evidence" value="ECO:0007669"/>
    <property type="project" value="InterPro"/>
</dbReference>
<evidence type="ECO:0000256" key="4">
    <source>
        <dbReference type="ARBA" id="ARBA00022825"/>
    </source>
</evidence>
<proteinExistence type="predicted"/>
<dbReference type="SUPFAM" id="SSF56487">
    <property type="entry name" value="SRCR-like"/>
    <property type="match status" value="1"/>
</dbReference>
<dbReference type="GO" id="GO:0006508">
    <property type="term" value="P:proteolysis"/>
    <property type="evidence" value="ECO:0007669"/>
    <property type="project" value="UniProtKB-KW"/>
</dbReference>
<dbReference type="PROSITE" id="PS50240">
    <property type="entry name" value="TRYPSIN_DOM"/>
    <property type="match status" value="1"/>
</dbReference>
<feature type="compositionally biased region" description="Polar residues" evidence="11">
    <location>
        <begin position="173"/>
        <end position="196"/>
    </location>
</feature>
<feature type="compositionally biased region" description="Polar residues" evidence="11">
    <location>
        <begin position="708"/>
        <end position="720"/>
    </location>
</feature>
<dbReference type="Pfam" id="PF15494">
    <property type="entry name" value="SRCR_2"/>
    <property type="match status" value="1"/>
</dbReference>
<keyword evidence="6" id="KW-0325">Glycoprotein</keyword>
<dbReference type="Gene3D" id="2.40.10.10">
    <property type="entry name" value="Trypsin-like serine proteases"/>
    <property type="match status" value="1"/>
</dbReference>
<dbReference type="CDD" id="cd00112">
    <property type="entry name" value="LDLa"/>
    <property type="match status" value="2"/>
</dbReference>
<dbReference type="PROSITE" id="PS50287">
    <property type="entry name" value="SRCR_2"/>
    <property type="match status" value="1"/>
</dbReference>
<evidence type="ECO:0000256" key="2">
    <source>
        <dbReference type="ARBA" id="ARBA00022670"/>
    </source>
</evidence>
<dbReference type="Pfam" id="PF00089">
    <property type="entry name" value="Trypsin"/>
    <property type="match status" value="1"/>
</dbReference>
<dbReference type="Pfam" id="PF00057">
    <property type="entry name" value="Ldl_recept_a"/>
    <property type="match status" value="2"/>
</dbReference>
<evidence type="ECO:0000256" key="7">
    <source>
        <dbReference type="PROSITE-ProRule" id="PRU00090"/>
    </source>
</evidence>
<dbReference type="FunFam" id="1.10.2000.10:FF:000019">
    <property type="entry name" value="Corin, isoform B"/>
    <property type="match status" value="1"/>
</dbReference>
<dbReference type="SMART" id="SM00202">
    <property type="entry name" value="SR"/>
    <property type="match status" value="1"/>
</dbReference>
<dbReference type="RefSeq" id="XP_058986996.1">
    <property type="nucleotide sequence ID" value="XM_059131013.1"/>
</dbReference>
<keyword evidence="4 10" id="KW-0720">Serine protease</keyword>
<dbReference type="InterPro" id="IPR009003">
    <property type="entry name" value="Peptidase_S1_PA"/>
</dbReference>
<feature type="region of interest" description="Disordered" evidence="11">
    <location>
        <begin position="456"/>
        <end position="475"/>
    </location>
</feature>
<keyword evidence="16" id="KW-1185">Reference proteome</keyword>
<feature type="compositionally biased region" description="Low complexity" evidence="11">
    <location>
        <begin position="550"/>
        <end position="643"/>
    </location>
</feature>
<dbReference type="PROSITE" id="PS00135">
    <property type="entry name" value="TRYPSIN_SER"/>
    <property type="match status" value="1"/>
</dbReference>
<dbReference type="SMART" id="SM00020">
    <property type="entry name" value="Tryp_SPc"/>
    <property type="match status" value="1"/>
</dbReference>
<dbReference type="SUPFAM" id="SSF57424">
    <property type="entry name" value="LDL receptor-like module"/>
    <property type="match status" value="2"/>
</dbReference>
<protein>
    <submittedName>
        <fullName evidence="17 18">Uncharacterized protein LOC101894853 isoform X1</fullName>
    </submittedName>
</protein>
<dbReference type="FunFam" id="2.40.10.10:FF:000151">
    <property type="entry name" value="Corin, isoform B"/>
    <property type="match status" value="1"/>
</dbReference>
<dbReference type="PANTHER" id="PTHR24252">
    <property type="entry name" value="ACROSIN-RELATED"/>
    <property type="match status" value="1"/>
</dbReference>
<evidence type="ECO:0000256" key="6">
    <source>
        <dbReference type="ARBA" id="ARBA00023180"/>
    </source>
</evidence>
<dbReference type="Proteomes" id="UP001652621">
    <property type="component" value="Unplaced"/>
</dbReference>
<feature type="compositionally biased region" description="Low complexity" evidence="11">
    <location>
        <begin position="414"/>
        <end position="431"/>
    </location>
</feature>
<evidence type="ECO:0000313" key="18">
    <source>
        <dbReference type="RefSeq" id="XP_058986997.1"/>
    </source>
</evidence>
<dbReference type="PANTHER" id="PTHR24252:SF7">
    <property type="entry name" value="HYALIN"/>
    <property type="match status" value="1"/>
</dbReference>
<feature type="region of interest" description="Disordered" evidence="11">
    <location>
        <begin position="250"/>
        <end position="280"/>
    </location>
</feature>
<evidence type="ECO:0000259" key="12">
    <source>
        <dbReference type="PROSITE" id="PS50038"/>
    </source>
</evidence>
<dbReference type="PRINTS" id="PR00722">
    <property type="entry name" value="CHYMOTRYPSIN"/>
</dbReference>
<feature type="disulfide bond" evidence="8">
    <location>
        <begin position="1126"/>
        <end position="1144"/>
    </location>
</feature>
<dbReference type="PROSITE" id="PS50068">
    <property type="entry name" value="LDLRA_2"/>
    <property type="match status" value="2"/>
</dbReference>
<feature type="compositionally biased region" description="Polar residues" evidence="11">
    <location>
        <begin position="456"/>
        <end position="469"/>
    </location>
</feature>
<gene>
    <name evidence="15" type="primary">101894853</name>
    <name evidence="17 18" type="synonym">LOC101894853</name>
</gene>
<evidence type="ECO:0000256" key="11">
    <source>
        <dbReference type="SAM" id="MobiDB-lite"/>
    </source>
</evidence>